<keyword evidence="7" id="KW-0378">Hydrolase</keyword>
<accession>A0A0F9NTM4</accession>
<organism evidence="13">
    <name type="scientific">marine sediment metagenome</name>
    <dbReference type="NCBI Taxonomy" id="412755"/>
    <lineage>
        <taxon>unclassified sequences</taxon>
        <taxon>metagenomes</taxon>
        <taxon>ecological metagenomes</taxon>
    </lineage>
</organism>
<evidence type="ECO:0000256" key="8">
    <source>
        <dbReference type="ARBA" id="ARBA00022989"/>
    </source>
</evidence>
<feature type="transmembrane region" description="Helical" evidence="12">
    <location>
        <begin position="246"/>
        <end position="263"/>
    </location>
</feature>
<evidence type="ECO:0000256" key="12">
    <source>
        <dbReference type="SAM" id="Phobius"/>
    </source>
</evidence>
<dbReference type="PANTHER" id="PTHR30622:SF2">
    <property type="entry name" value="UNDECAPRENYL-DIPHOSPHATASE"/>
    <property type="match status" value="1"/>
</dbReference>
<dbReference type="InterPro" id="IPR003824">
    <property type="entry name" value="UppP"/>
</dbReference>
<evidence type="ECO:0000256" key="9">
    <source>
        <dbReference type="ARBA" id="ARBA00023136"/>
    </source>
</evidence>
<name>A0A0F9NTM4_9ZZZZ</name>
<dbReference type="HAMAP" id="MF_01006">
    <property type="entry name" value="Undec_diphosphatase"/>
    <property type="match status" value="1"/>
</dbReference>
<keyword evidence="8 12" id="KW-1133">Transmembrane helix</keyword>
<evidence type="ECO:0000313" key="13">
    <source>
        <dbReference type="EMBL" id="KKN15412.1"/>
    </source>
</evidence>
<proteinExistence type="inferred from homology"/>
<evidence type="ECO:0000256" key="7">
    <source>
        <dbReference type="ARBA" id="ARBA00022801"/>
    </source>
</evidence>
<protein>
    <recommendedName>
        <fullName evidence="4">Undecaprenyl-diphosphatase</fullName>
        <ecNumber evidence="3">3.6.1.27</ecNumber>
    </recommendedName>
    <alternativeName>
        <fullName evidence="10">Undecaprenyl pyrophosphate phosphatase</fullName>
    </alternativeName>
</protein>
<comment type="similarity">
    <text evidence="2">Belongs to the UppP family.</text>
</comment>
<keyword evidence="9 12" id="KW-0472">Membrane</keyword>
<gene>
    <name evidence="13" type="ORF">LCGC14_0986270</name>
</gene>
<dbReference type="Pfam" id="PF02673">
    <property type="entry name" value="BacA"/>
    <property type="match status" value="1"/>
</dbReference>
<keyword evidence="5" id="KW-1003">Cell membrane</keyword>
<feature type="transmembrane region" description="Helical" evidence="12">
    <location>
        <begin position="183"/>
        <end position="201"/>
    </location>
</feature>
<dbReference type="EC" id="3.6.1.27" evidence="3"/>
<evidence type="ECO:0000256" key="2">
    <source>
        <dbReference type="ARBA" id="ARBA00010621"/>
    </source>
</evidence>
<feature type="transmembrane region" description="Helical" evidence="12">
    <location>
        <begin position="41"/>
        <end position="59"/>
    </location>
</feature>
<dbReference type="AlphaFoldDB" id="A0A0F9NTM4"/>
<evidence type="ECO:0000256" key="5">
    <source>
        <dbReference type="ARBA" id="ARBA00022475"/>
    </source>
</evidence>
<sequence>MSLFEIVLHGIVQGLTEFFPVSSSGHLVFLQNLLGFREPQLIIDVMLHVGTLLSLFIFLRREILELTQSFGSFCLSPKKNISDPKIKLIFSLTVASLPTALIGYFFHDFFESLFSSLRVVGVALLITASFLLLTKFAKEKKKKDIVHPFIIGILQGLAIIPGLSRSGLTIGGALLLGWKRKEAAQFSFLLSIPAILGASLFELQKIDSNTEPWFPLITGILVAAFFGFIALTLLVRLINKGKFHSFSYYCLLVGLAALILSFLT</sequence>
<dbReference type="GO" id="GO:0050380">
    <property type="term" value="F:undecaprenyl-diphosphatase activity"/>
    <property type="evidence" value="ECO:0007669"/>
    <property type="project" value="UniProtKB-EC"/>
</dbReference>
<feature type="transmembrane region" description="Helical" evidence="12">
    <location>
        <begin position="88"/>
        <end position="107"/>
    </location>
</feature>
<reference evidence="13" key="1">
    <citation type="journal article" date="2015" name="Nature">
        <title>Complex archaea that bridge the gap between prokaryotes and eukaryotes.</title>
        <authorList>
            <person name="Spang A."/>
            <person name="Saw J.H."/>
            <person name="Jorgensen S.L."/>
            <person name="Zaremba-Niedzwiedzka K."/>
            <person name="Martijn J."/>
            <person name="Lind A.E."/>
            <person name="van Eijk R."/>
            <person name="Schleper C."/>
            <person name="Guy L."/>
            <person name="Ettema T.J."/>
        </authorList>
    </citation>
    <scope>NUCLEOTIDE SEQUENCE</scope>
</reference>
<comment type="catalytic activity">
    <reaction evidence="11">
        <text>di-trans,octa-cis-undecaprenyl diphosphate + H2O = di-trans,octa-cis-undecaprenyl phosphate + phosphate + H(+)</text>
        <dbReference type="Rhea" id="RHEA:28094"/>
        <dbReference type="ChEBI" id="CHEBI:15377"/>
        <dbReference type="ChEBI" id="CHEBI:15378"/>
        <dbReference type="ChEBI" id="CHEBI:43474"/>
        <dbReference type="ChEBI" id="CHEBI:58405"/>
        <dbReference type="ChEBI" id="CHEBI:60392"/>
        <dbReference type="EC" id="3.6.1.27"/>
    </reaction>
</comment>
<evidence type="ECO:0000256" key="3">
    <source>
        <dbReference type="ARBA" id="ARBA00012374"/>
    </source>
</evidence>
<keyword evidence="6 12" id="KW-0812">Transmembrane</keyword>
<dbReference type="EMBL" id="LAZR01003715">
    <property type="protein sequence ID" value="KKN15412.1"/>
    <property type="molecule type" value="Genomic_DNA"/>
</dbReference>
<evidence type="ECO:0000256" key="11">
    <source>
        <dbReference type="ARBA" id="ARBA00047594"/>
    </source>
</evidence>
<feature type="transmembrane region" description="Helical" evidence="12">
    <location>
        <begin position="213"/>
        <end position="234"/>
    </location>
</feature>
<evidence type="ECO:0000256" key="1">
    <source>
        <dbReference type="ARBA" id="ARBA00004651"/>
    </source>
</evidence>
<comment type="caution">
    <text evidence="13">The sequence shown here is derived from an EMBL/GenBank/DDBJ whole genome shotgun (WGS) entry which is preliminary data.</text>
</comment>
<evidence type="ECO:0000256" key="6">
    <source>
        <dbReference type="ARBA" id="ARBA00022692"/>
    </source>
</evidence>
<comment type="subcellular location">
    <subcellularLocation>
        <location evidence="1">Cell membrane</location>
        <topology evidence="1">Multi-pass membrane protein</topology>
    </subcellularLocation>
</comment>
<dbReference type="GO" id="GO:0005886">
    <property type="term" value="C:plasma membrane"/>
    <property type="evidence" value="ECO:0007669"/>
    <property type="project" value="UniProtKB-SubCell"/>
</dbReference>
<evidence type="ECO:0000256" key="4">
    <source>
        <dbReference type="ARBA" id="ARBA00021581"/>
    </source>
</evidence>
<evidence type="ECO:0000256" key="10">
    <source>
        <dbReference type="ARBA" id="ARBA00032707"/>
    </source>
</evidence>
<feature type="transmembrane region" description="Helical" evidence="12">
    <location>
        <begin position="145"/>
        <end position="163"/>
    </location>
</feature>
<dbReference type="PANTHER" id="PTHR30622">
    <property type="entry name" value="UNDECAPRENYL-DIPHOSPHATASE"/>
    <property type="match status" value="1"/>
</dbReference>
<feature type="transmembrane region" description="Helical" evidence="12">
    <location>
        <begin position="113"/>
        <end position="133"/>
    </location>
</feature>